<accession>A0ABM8T9I6</accession>
<feature type="region of interest" description="Disordered" evidence="1">
    <location>
        <begin position="1"/>
        <end position="32"/>
    </location>
</feature>
<evidence type="ECO:0000313" key="2">
    <source>
        <dbReference type="EMBL" id="CAG2129242.1"/>
    </source>
</evidence>
<keyword evidence="3" id="KW-1185">Reference proteome</keyword>
<proteinExistence type="predicted"/>
<evidence type="ECO:0000313" key="3">
    <source>
        <dbReference type="Proteomes" id="UP000672657"/>
    </source>
</evidence>
<dbReference type="Proteomes" id="UP000672657">
    <property type="component" value="Unassembled WGS sequence"/>
</dbReference>
<evidence type="ECO:0000256" key="1">
    <source>
        <dbReference type="SAM" id="MobiDB-lite"/>
    </source>
</evidence>
<dbReference type="EMBL" id="CAJPVI010000001">
    <property type="protein sequence ID" value="CAG2129242.1"/>
    <property type="molecule type" value="Genomic_DNA"/>
</dbReference>
<organism evidence="2 3">
    <name type="scientific">Cupriavidus numazuensis</name>
    <dbReference type="NCBI Taxonomy" id="221992"/>
    <lineage>
        <taxon>Bacteria</taxon>
        <taxon>Pseudomonadati</taxon>
        <taxon>Pseudomonadota</taxon>
        <taxon>Betaproteobacteria</taxon>
        <taxon>Burkholderiales</taxon>
        <taxon>Burkholderiaceae</taxon>
        <taxon>Cupriavidus</taxon>
    </lineage>
</organism>
<comment type="caution">
    <text evidence="2">The sequence shown here is derived from an EMBL/GenBank/DDBJ whole genome shotgun (WGS) entry which is preliminary data.</text>
</comment>
<sequence>MTRVDLLPGADKLAPDTGSRPRHRNLYRRERPLTTRERNELMDRIADYVERQIKKGRAAERFAVFAMPKRKDPPAAVGEKAARTRRVRREDARIFAIINEKDPNFAKQRRRAVYQNHRLGDEWDGNADLLKIWDAVCAFDRRVSR</sequence>
<protein>
    <submittedName>
        <fullName evidence="2">Uncharacterized protein</fullName>
    </submittedName>
</protein>
<gene>
    <name evidence="2" type="ORF">LMG26411_00143</name>
</gene>
<name>A0ABM8T9I6_9BURK</name>
<reference evidence="2 3" key="1">
    <citation type="submission" date="2021-03" db="EMBL/GenBank/DDBJ databases">
        <authorList>
            <person name="Peeters C."/>
        </authorList>
    </citation>
    <scope>NUCLEOTIDE SEQUENCE [LARGE SCALE GENOMIC DNA]</scope>
    <source>
        <strain evidence="2 3">LMG 26411</strain>
    </source>
</reference>